<evidence type="ECO:0000256" key="5">
    <source>
        <dbReference type="ARBA" id="ARBA00017171"/>
    </source>
</evidence>
<evidence type="ECO:0000256" key="16">
    <source>
        <dbReference type="SAM" id="Phobius"/>
    </source>
</evidence>
<evidence type="ECO:0000256" key="6">
    <source>
        <dbReference type="ARBA" id="ARBA00022516"/>
    </source>
</evidence>
<evidence type="ECO:0000256" key="13">
    <source>
        <dbReference type="ARBA" id="ARBA00023264"/>
    </source>
</evidence>
<name>A0ABR8RLE0_9GAMM</name>
<dbReference type="PROSITE" id="PS00379">
    <property type="entry name" value="CDP_ALCOHOL_P_TRANSF"/>
    <property type="match status" value="1"/>
</dbReference>
<feature type="transmembrane region" description="Helical" evidence="16">
    <location>
        <begin position="85"/>
        <end position="106"/>
    </location>
</feature>
<keyword evidence="8 16" id="KW-0812">Transmembrane</keyword>
<evidence type="ECO:0000256" key="1">
    <source>
        <dbReference type="ARBA" id="ARBA00000287"/>
    </source>
</evidence>
<keyword evidence="10" id="KW-0443">Lipid metabolism</keyword>
<evidence type="ECO:0000256" key="8">
    <source>
        <dbReference type="ARBA" id="ARBA00022692"/>
    </source>
</evidence>
<proteinExistence type="inferred from homology"/>
<comment type="similarity">
    <text evidence="3 15">Belongs to the CDP-alcohol phosphatidyltransferase class-I family.</text>
</comment>
<organism evidence="17 18">
    <name type="scientific">Psychrobacter communis</name>
    <dbReference type="NCBI Taxonomy" id="2762238"/>
    <lineage>
        <taxon>Bacteria</taxon>
        <taxon>Pseudomonadati</taxon>
        <taxon>Pseudomonadota</taxon>
        <taxon>Gammaproteobacteria</taxon>
        <taxon>Moraxellales</taxon>
        <taxon>Moraxellaceae</taxon>
        <taxon>Psychrobacter</taxon>
    </lineage>
</organism>
<gene>
    <name evidence="17" type="primary">pssA</name>
    <name evidence="17" type="ORF">H9653_10875</name>
</gene>
<dbReference type="RefSeq" id="WP_191692380.1">
    <property type="nucleotide sequence ID" value="NZ_JACSQR010000039.1"/>
</dbReference>
<keyword evidence="7 15" id="KW-0808">Transferase</keyword>
<keyword evidence="12" id="KW-0594">Phospholipid biosynthesis</keyword>
<evidence type="ECO:0000256" key="12">
    <source>
        <dbReference type="ARBA" id="ARBA00023209"/>
    </source>
</evidence>
<dbReference type="Gene3D" id="1.20.120.1760">
    <property type="match status" value="1"/>
</dbReference>
<dbReference type="Pfam" id="PF01066">
    <property type="entry name" value="CDP-OH_P_transf"/>
    <property type="match status" value="1"/>
</dbReference>
<keyword evidence="9 16" id="KW-1133">Transmembrane helix</keyword>
<comment type="catalytic activity">
    <reaction evidence="1">
        <text>a CDP-1,2-diacyl-sn-glycerol + L-serine = a 1,2-diacyl-sn-glycero-3-phospho-L-serine + CMP + H(+)</text>
        <dbReference type="Rhea" id="RHEA:16913"/>
        <dbReference type="ChEBI" id="CHEBI:15378"/>
        <dbReference type="ChEBI" id="CHEBI:33384"/>
        <dbReference type="ChEBI" id="CHEBI:57262"/>
        <dbReference type="ChEBI" id="CHEBI:58332"/>
        <dbReference type="ChEBI" id="CHEBI:60377"/>
        <dbReference type="EC" id="2.7.8.8"/>
    </reaction>
</comment>
<feature type="transmembrane region" description="Helical" evidence="16">
    <location>
        <begin position="269"/>
        <end position="287"/>
    </location>
</feature>
<keyword evidence="13" id="KW-1208">Phospholipid metabolism</keyword>
<dbReference type="InterPro" id="IPR000462">
    <property type="entry name" value="CDP-OH_P_trans"/>
</dbReference>
<dbReference type="EC" id="2.7.8.8" evidence="4"/>
<dbReference type="NCBIfam" id="TIGR00473">
    <property type="entry name" value="pssA"/>
    <property type="match status" value="1"/>
</dbReference>
<evidence type="ECO:0000256" key="3">
    <source>
        <dbReference type="ARBA" id="ARBA00010441"/>
    </source>
</evidence>
<dbReference type="GO" id="GO:0003882">
    <property type="term" value="F:CDP-diacylglycerol-serine O-phosphatidyltransferase activity"/>
    <property type="evidence" value="ECO:0007669"/>
    <property type="project" value="UniProtKB-EC"/>
</dbReference>
<evidence type="ECO:0000313" key="18">
    <source>
        <dbReference type="Proteomes" id="UP000606724"/>
    </source>
</evidence>
<evidence type="ECO:0000313" key="17">
    <source>
        <dbReference type="EMBL" id="MBD7948507.1"/>
    </source>
</evidence>
<comment type="subcellular location">
    <subcellularLocation>
        <location evidence="2">Endomembrane system</location>
        <topology evidence="2">Multi-pass membrane protein</topology>
    </subcellularLocation>
</comment>
<evidence type="ECO:0000256" key="14">
    <source>
        <dbReference type="ARBA" id="ARBA00032361"/>
    </source>
</evidence>
<feature type="transmembrane region" description="Helical" evidence="16">
    <location>
        <begin position="237"/>
        <end position="257"/>
    </location>
</feature>
<keyword evidence="11 16" id="KW-0472">Membrane</keyword>
<dbReference type="PANTHER" id="PTHR14269">
    <property type="entry name" value="CDP-DIACYLGLYCEROL--GLYCEROL-3-PHOSPHATE 3-PHOSPHATIDYLTRANSFERASE-RELATED"/>
    <property type="match status" value="1"/>
</dbReference>
<evidence type="ECO:0000256" key="11">
    <source>
        <dbReference type="ARBA" id="ARBA00023136"/>
    </source>
</evidence>
<feature type="transmembrane region" description="Helical" evidence="16">
    <location>
        <begin position="204"/>
        <end position="225"/>
    </location>
</feature>
<evidence type="ECO:0000256" key="7">
    <source>
        <dbReference type="ARBA" id="ARBA00022679"/>
    </source>
</evidence>
<reference evidence="17 18" key="1">
    <citation type="submission" date="2020-08" db="EMBL/GenBank/DDBJ databases">
        <title>A Genomic Blueprint of the Chicken Gut Microbiome.</title>
        <authorList>
            <person name="Gilroy R."/>
            <person name="Ravi A."/>
            <person name="Getino M."/>
            <person name="Pursley I."/>
            <person name="Horton D.L."/>
            <person name="Alikhan N.-F."/>
            <person name="Baker D."/>
            <person name="Gharbi K."/>
            <person name="Hall N."/>
            <person name="Watson M."/>
            <person name="Adriaenssens E.M."/>
            <person name="Foster-Nyarko E."/>
            <person name="Jarju S."/>
            <person name="Secka A."/>
            <person name="Antonio M."/>
            <person name="Oren A."/>
            <person name="Chaudhuri R."/>
            <person name="La Ragione R.M."/>
            <person name="Hildebrand F."/>
            <person name="Pallen M.J."/>
        </authorList>
    </citation>
    <scope>NUCLEOTIDE SEQUENCE [LARGE SCALE GENOMIC DNA]</scope>
    <source>
        <strain evidence="17 18">Sa4CVA2</strain>
    </source>
</reference>
<dbReference type="InterPro" id="IPR048254">
    <property type="entry name" value="CDP_ALCOHOL_P_TRANSF_CS"/>
</dbReference>
<evidence type="ECO:0000256" key="15">
    <source>
        <dbReference type="RuleBase" id="RU003750"/>
    </source>
</evidence>
<dbReference type="InterPro" id="IPR043130">
    <property type="entry name" value="CDP-OH_PTrfase_TM_dom"/>
</dbReference>
<evidence type="ECO:0000256" key="10">
    <source>
        <dbReference type="ARBA" id="ARBA00023098"/>
    </source>
</evidence>
<feature type="transmembrane region" description="Helical" evidence="16">
    <location>
        <begin position="293"/>
        <end position="309"/>
    </location>
</feature>
<dbReference type="InterPro" id="IPR050324">
    <property type="entry name" value="CDP-alcohol_PTase-I"/>
</dbReference>
<evidence type="ECO:0000256" key="4">
    <source>
        <dbReference type="ARBA" id="ARBA00013174"/>
    </source>
</evidence>
<dbReference type="EMBL" id="JACSQR010000039">
    <property type="protein sequence ID" value="MBD7948507.1"/>
    <property type="molecule type" value="Genomic_DNA"/>
</dbReference>
<evidence type="ECO:0000256" key="2">
    <source>
        <dbReference type="ARBA" id="ARBA00004127"/>
    </source>
</evidence>
<protein>
    <recommendedName>
        <fullName evidence="5">CDP-diacylglycerol--serine O-phosphatidyltransferase</fullName>
        <ecNumber evidence="4">2.7.8.8</ecNumber>
    </recommendedName>
    <alternativeName>
        <fullName evidence="14">Phosphatidylserine synthase</fullName>
    </alternativeName>
</protein>
<dbReference type="PANTHER" id="PTHR14269:SF61">
    <property type="entry name" value="CDP-DIACYLGLYCEROL--SERINE O-PHOSPHATIDYLTRANSFERASE"/>
    <property type="match status" value="1"/>
</dbReference>
<evidence type="ECO:0000256" key="9">
    <source>
        <dbReference type="ARBA" id="ARBA00022989"/>
    </source>
</evidence>
<keyword evidence="18" id="KW-1185">Reference proteome</keyword>
<keyword evidence="6" id="KW-0444">Lipid biosynthesis</keyword>
<comment type="caution">
    <text evidence="17">The sequence shown here is derived from an EMBL/GenBank/DDBJ whole genome shotgun (WGS) entry which is preliminary data.</text>
</comment>
<accession>A0ABR8RLE0</accession>
<dbReference type="Proteomes" id="UP000606724">
    <property type="component" value="Unassembled WGS sequence"/>
</dbReference>
<dbReference type="InterPro" id="IPR004533">
    <property type="entry name" value="CDP-diaglyc--ser_O-PTrfase"/>
</dbReference>
<sequence length="315" mass="34042">MTTNQSSSSMGKDSLAKDSLVTDKVMNDGLVKEPLLQDSAATQPPFVDEHEFNIRLADNDNYDGLTFEVIEAEVAEGKRVVSRGVYLAPNLITTLSLLSGFYSILASTQGEFYKASLAIFLSAILDGADGRVARMLNAQSPFGEQYDSLADMLAFGVAPAILIYSFALEPLGRIGLGCAFVFTACAAFRLARFNVQVGIVDKKYFVGLASPLAAILVTAAVMVAVDHNEWIGQYDTAVMFLFAAWVVICGLLMVSNVKYYSFKEFDKKKVPFVVLIIGVLVMSIILYDIPVGILAIGVIYALSGIFTTLKSKATS</sequence>